<protein>
    <submittedName>
        <fullName evidence="1">Uncharacterized protein</fullName>
    </submittedName>
</protein>
<reference evidence="1" key="1">
    <citation type="journal article" date="2021" name="PeerJ">
        <title>Extensive microbial diversity within the chicken gut microbiome revealed by metagenomics and culture.</title>
        <authorList>
            <person name="Gilroy R."/>
            <person name="Ravi A."/>
            <person name="Getino M."/>
            <person name="Pursley I."/>
            <person name="Horton D.L."/>
            <person name="Alikhan N.F."/>
            <person name="Baker D."/>
            <person name="Gharbi K."/>
            <person name="Hall N."/>
            <person name="Watson M."/>
            <person name="Adriaenssens E.M."/>
            <person name="Foster-Nyarko E."/>
            <person name="Jarju S."/>
            <person name="Secka A."/>
            <person name="Antonio M."/>
            <person name="Oren A."/>
            <person name="Chaudhuri R.R."/>
            <person name="La Ragione R."/>
            <person name="Hildebrand F."/>
            <person name="Pallen M.J."/>
        </authorList>
    </citation>
    <scope>NUCLEOTIDE SEQUENCE</scope>
    <source>
        <strain evidence="1">23274</strain>
    </source>
</reference>
<evidence type="ECO:0000313" key="2">
    <source>
        <dbReference type="Proteomes" id="UP000824202"/>
    </source>
</evidence>
<proteinExistence type="predicted"/>
<accession>A0A9D1UZ34</accession>
<name>A0A9D1UZ34_9BACT</name>
<sequence>MKNLVVCLFILGMMGCTYGQENKDLKLIHKEIVSYLQHPDSCDKLFFRCEEAVALGDSFTVIAADSMDNDWLACAVINHNKYSRGHEWVSDEMITRWKEDRWYSASYLLEGITAGGRKADSAFLEGLKGYWIYVRPYCGEFYIDNDWTSLRARELTDSTWVQIDMEVFPRAWTELEGNKERFTLWVEGDPWVFELVEPEREIYKVGRFFMVPNRRKNDFKIIEYIGTTGDLILPFVKFDASR</sequence>
<dbReference type="AlphaFoldDB" id="A0A9D1UZ34"/>
<dbReference type="Proteomes" id="UP000824202">
    <property type="component" value="Unassembled WGS sequence"/>
</dbReference>
<dbReference type="EMBL" id="DXFT01000064">
    <property type="protein sequence ID" value="HIX03118.1"/>
    <property type="molecule type" value="Genomic_DNA"/>
</dbReference>
<comment type="caution">
    <text evidence="1">The sequence shown here is derived from an EMBL/GenBank/DDBJ whole genome shotgun (WGS) entry which is preliminary data.</text>
</comment>
<reference evidence="1" key="2">
    <citation type="submission" date="2021-04" db="EMBL/GenBank/DDBJ databases">
        <authorList>
            <person name="Gilroy R."/>
        </authorList>
    </citation>
    <scope>NUCLEOTIDE SEQUENCE</scope>
    <source>
        <strain evidence="1">23274</strain>
    </source>
</reference>
<gene>
    <name evidence="1" type="ORF">H9863_03255</name>
</gene>
<organism evidence="1 2">
    <name type="scientific">Candidatus Odoribacter faecigallinarum</name>
    <dbReference type="NCBI Taxonomy" id="2838706"/>
    <lineage>
        <taxon>Bacteria</taxon>
        <taxon>Pseudomonadati</taxon>
        <taxon>Bacteroidota</taxon>
        <taxon>Bacteroidia</taxon>
        <taxon>Bacteroidales</taxon>
        <taxon>Odoribacteraceae</taxon>
        <taxon>Odoribacter</taxon>
    </lineage>
</organism>
<evidence type="ECO:0000313" key="1">
    <source>
        <dbReference type="EMBL" id="HIX03118.1"/>
    </source>
</evidence>
<dbReference type="PROSITE" id="PS51257">
    <property type="entry name" value="PROKAR_LIPOPROTEIN"/>
    <property type="match status" value="1"/>
</dbReference>